<evidence type="ECO:0000313" key="3">
    <source>
        <dbReference type="Proteomes" id="UP000494119"/>
    </source>
</evidence>
<keyword evidence="3" id="KW-1185">Reference proteome</keyword>
<protein>
    <recommendedName>
        <fullName evidence="1">CinA C-terminal domain-containing protein</fullName>
    </recommendedName>
</protein>
<dbReference type="RefSeq" id="WP_129563049.1">
    <property type="nucleotide sequence ID" value="NZ_CADIKL010000004.1"/>
</dbReference>
<dbReference type="Gene3D" id="3.90.950.20">
    <property type="entry name" value="CinA-like"/>
    <property type="match status" value="1"/>
</dbReference>
<evidence type="ECO:0000313" key="2">
    <source>
        <dbReference type="EMBL" id="CAB3780083.1"/>
    </source>
</evidence>
<organism evidence="2 3">
    <name type="scientific">Paraburkholderia caffeinitolerans</name>
    <dbReference type="NCBI Taxonomy" id="1723730"/>
    <lineage>
        <taxon>Bacteria</taxon>
        <taxon>Pseudomonadati</taxon>
        <taxon>Pseudomonadota</taxon>
        <taxon>Betaproteobacteria</taxon>
        <taxon>Burkholderiales</taxon>
        <taxon>Burkholderiaceae</taxon>
        <taxon>Paraburkholderia</taxon>
    </lineage>
</organism>
<feature type="domain" description="CinA C-terminal" evidence="1">
    <location>
        <begin position="3"/>
        <end position="149"/>
    </location>
</feature>
<accession>A0A6J5FL72</accession>
<dbReference type="Proteomes" id="UP000494119">
    <property type="component" value="Unassembled WGS sequence"/>
</dbReference>
<dbReference type="InterPro" id="IPR008136">
    <property type="entry name" value="CinA_C"/>
</dbReference>
<evidence type="ECO:0000259" key="1">
    <source>
        <dbReference type="Pfam" id="PF02464"/>
    </source>
</evidence>
<dbReference type="EMBL" id="CADIKL010000004">
    <property type="protein sequence ID" value="CAB3780083.1"/>
    <property type="molecule type" value="Genomic_DNA"/>
</dbReference>
<proteinExistence type="predicted"/>
<gene>
    <name evidence="2" type="ORF">LMG28688_00961</name>
</gene>
<sequence length="158" mass="16274">MNISKQIVGYLRSRSLVLASIETCTAGAITGMLADVASVAGCLDVGVVAHTSAALAGLPGAAGSAQPDEPLARALAEALLAQRAGHANVVLASIGWLTPEQERSVSAAHCFAWACLQGDQVVSASETVLFSGRRAEFKRSIARRALLGLPRFVDAFAS</sequence>
<dbReference type="InterPro" id="IPR036653">
    <property type="entry name" value="CinA-like_C"/>
</dbReference>
<dbReference type="SUPFAM" id="SSF142433">
    <property type="entry name" value="CinA-like"/>
    <property type="match status" value="1"/>
</dbReference>
<dbReference type="Pfam" id="PF02464">
    <property type="entry name" value="CinA"/>
    <property type="match status" value="1"/>
</dbReference>
<dbReference type="AlphaFoldDB" id="A0A6J5FL72"/>
<reference evidence="2 3" key="1">
    <citation type="submission" date="2020-04" db="EMBL/GenBank/DDBJ databases">
        <authorList>
            <person name="De Canck E."/>
        </authorList>
    </citation>
    <scope>NUCLEOTIDE SEQUENCE [LARGE SCALE GENOMIC DNA]</scope>
    <source>
        <strain evidence="2 3">LMG 28688</strain>
    </source>
</reference>
<name>A0A6J5FL72_9BURK</name>